<proteinExistence type="predicted"/>
<dbReference type="EMBL" id="JAEQNC010000010">
    <property type="protein sequence ID" value="MBL0374002.1"/>
    <property type="molecule type" value="Genomic_DNA"/>
</dbReference>
<dbReference type="RefSeq" id="WP_201661494.1">
    <property type="nucleotide sequence ID" value="NZ_JAEQNC010000010.1"/>
</dbReference>
<organism evidence="2 3">
    <name type="scientific">Rhizobium setariae</name>
    <dbReference type="NCBI Taxonomy" id="2801340"/>
    <lineage>
        <taxon>Bacteria</taxon>
        <taxon>Pseudomonadati</taxon>
        <taxon>Pseudomonadota</taxon>
        <taxon>Alphaproteobacteria</taxon>
        <taxon>Hyphomicrobiales</taxon>
        <taxon>Rhizobiaceae</taxon>
        <taxon>Rhizobium/Agrobacterium group</taxon>
        <taxon>Rhizobium</taxon>
    </lineage>
</organism>
<evidence type="ECO:0000259" key="1">
    <source>
        <dbReference type="Pfam" id="PF01471"/>
    </source>
</evidence>
<dbReference type="InterPro" id="IPR036365">
    <property type="entry name" value="PGBD-like_sf"/>
</dbReference>
<name>A0A937CR66_9HYPH</name>
<keyword evidence="3" id="KW-1185">Reference proteome</keyword>
<evidence type="ECO:0000313" key="2">
    <source>
        <dbReference type="EMBL" id="MBL0374002.1"/>
    </source>
</evidence>
<dbReference type="Pfam" id="PF01471">
    <property type="entry name" value="PG_binding_1"/>
    <property type="match status" value="1"/>
</dbReference>
<reference evidence="2" key="1">
    <citation type="submission" date="2021-01" db="EMBL/GenBank/DDBJ databases">
        <title>Rhizobium sp. strain KVB221 16S ribosomal RNA gene Genome sequencing and assembly.</title>
        <authorList>
            <person name="Kang M."/>
        </authorList>
    </citation>
    <scope>NUCLEOTIDE SEQUENCE</scope>
    <source>
        <strain evidence="2">KVB221</strain>
    </source>
</reference>
<protein>
    <submittedName>
        <fullName evidence="2">Peptidoglycan-binding protein</fullName>
    </submittedName>
</protein>
<feature type="domain" description="Peptidoglycan binding-like" evidence="1">
    <location>
        <begin position="2"/>
        <end position="34"/>
    </location>
</feature>
<dbReference type="AlphaFoldDB" id="A0A937CR66"/>
<evidence type="ECO:0000313" key="3">
    <source>
        <dbReference type="Proteomes" id="UP000633219"/>
    </source>
</evidence>
<dbReference type="SUPFAM" id="SSF47090">
    <property type="entry name" value="PGBD-like"/>
    <property type="match status" value="1"/>
</dbReference>
<dbReference type="InterPro" id="IPR002477">
    <property type="entry name" value="Peptidoglycan-bd-like"/>
</dbReference>
<gene>
    <name evidence="2" type="ORF">JJB09_18425</name>
</gene>
<dbReference type="Proteomes" id="UP000633219">
    <property type="component" value="Unassembled WGS sequence"/>
</dbReference>
<sequence>MHIQRRLVAHGFPVVVDGKRGPKTKAAVVAFQKAR</sequence>
<dbReference type="InterPro" id="IPR036366">
    <property type="entry name" value="PGBDSf"/>
</dbReference>
<dbReference type="Gene3D" id="1.10.101.10">
    <property type="entry name" value="PGBD-like superfamily/PGBD"/>
    <property type="match status" value="1"/>
</dbReference>
<comment type="caution">
    <text evidence="2">The sequence shown here is derived from an EMBL/GenBank/DDBJ whole genome shotgun (WGS) entry which is preliminary data.</text>
</comment>
<accession>A0A937CR66</accession>